<evidence type="ECO:0000256" key="1">
    <source>
        <dbReference type="RuleBase" id="RU004560"/>
    </source>
</evidence>
<gene>
    <name evidence="4" type="ORF">LECACI_7A000508</name>
</gene>
<feature type="region of interest" description="Disordered" evidence="2">
    <location>
        <begin position="250"/>
        <end position="342"/>
    </location>
</feature>
<feature type="domain" description="Septin-type G" evidence="3">
    <location>
        <begin position="344"/>
        <end position="688"/>
    </location>
</feature>
<feature type="compositionally biased region" description="Polar residues" evidence="2">
    <location>
        <begin position="250"/>
        <end position="261"/>
    </location>
</feature>
<dbReference type="Pfam" id="PF00735">
    <property type="entry name" value="Septin"/>
    <property type="match status" value="3"/>
</dbReference>
<dbReference type="PANTHER" id="PTHR18884">
    <property type="entry name" value="SEPTIN"/>
    <property type="match status" value="1"/>
</dbReference>
<feature type="region of interest" description="Disordered" evidence="2">
    <location>
        <begin position="1"/>
        <end position="231"/>
    </location>
</feature>
<protein>
    <recommendedName>
        <fullName evidence="3">Septin-type G domain-containing protein</fullName>
    </recommendedName>
</protein>
<feature type="region of interest" description="Disordered" evidence="2">
    <location>
        <begin position="547"/>
        <end position="576"/>
    </location>
</feature>
<feature type="compositionally biased region" description="Basic and acidic residues" evidence="2">
    <location>
        <begin position="1"/>
        <end position="10"/>
    </location>
</feature>
<feature type="region of interest" description="Disordered" evidence="2">
    <location>
        <begin position="757"/>
        <end position="777"/>
    </location>
</feature>
<dbReference type="PROSITE" id="PS51719">
    <property type="entry name" value="G_SEPTIN"/>
    <property type="match status" value="1"/>
</dbReference>
<evidence type="ECO:0000256" key="2">
    <source>
        <dbReference type="SAM" id="MobiDB-lite"/>
    </source>
</evidence>
<evidence type="ECO:0000259" key="3">
    <source>
        <dbReference type="PROSITE" id="PS51719"/>
    </source>
</evidence>
<dbReference type="Proteomes" id="UP001296104">
    <property type="component" value="Unassembled WGS sequence"/>
</dbReference>
<dbReference type="AlphaFoldDB" id="A0AAI8YRL3"/>
<sequence>MAAGFRDSERIGLGSDTDFTISHRKPPPVPNSPPLSSTSSTPASPPLPHIGEAFTTDARVAQQQQQQQQQLLDRQQQQAHQEQQQARVVNRGAHLGDSEEPTSTASQPAAAGTITPSGGKRRGSFSFLRRSASNSSATSKHSEPTVYHADSDAPPLPDFQPRTRIAQASADAASRRERQKLRKASTDSERKASFTMLRKSSRLKKQEQEEAERQAKAVPRQPPHLPSLTFVSDDVRPDSVAIFNNSYTHSISSQPRTTANFSRPAAMGPSSNMNSSSSPAYATRSGSGLAGSSSPPARANGEYVVDPTSHRTESMTNRSRYSYASSVGQTVNVNSPRRVRRRKDPTPFNVLVIGAKGSGKTSFISFLRHSLALPAHKQPNGREPQPQVAGNRSSFTSQYLETEMDGERMGLTLWDSVGLEKNIVDLQLREMTAFVEAKFEDTFVEEQKVMRSPGVKDTHIHCVFLVLDPVRLDSTINESTAFHKNGSHAGSLDDDLDLQVLRALWGKTTVIPVISKADTLTVSHMAFLKRAVWSALKGAKLDPLEALELEDDEDDEDEDEDGEDLDGEQEDTFEGDSLLVSKKKKAHNRHSSLSLVNGYIADDETPYLPMSIISPDIYDLPPFAPKSKSGKQGKVGRKFPWGFADPYDPEHCDFGRLRDSIFSEWRDELRGLSRTKWYENWRTSRLRNLPGSRQRIKGGVTPVAAVPKEGRMGSQSSRQFSPTTSHAVPRSFSAMSSATASTHAQAANVGVALAVAGKSSRDVSGSSQTGSVIKHPQ</sequence>
<evidence type="ECO:0000313" key="4">
    <source>
        <dbReference type="EMBL" id="CAK3776669.1"/>
    </source>
</evidence>
<comment type="similarity">
    <text evidence="1">Belongs to the TRAFAC class TrmE-Era-EngA-EngB-Septin-like GTPase superfamily. Septin GTPase family.</text>
</comment>
<comment type="caution">
    <text evidence="4">The sequence shown here is derived from an EMBL/GenBank/DDBJ whole genome shotgun (WGS) entry which is preliminary data.</text>
</comment>
<dbReference type="EMBL" id="CAVMBE010000002">
    <property type="protein sequence ID" value="CAK3776669.1"/>
    <property type="molecule type" value="Genomic_DNA"/>
</dbReference>
<feature type="compositionally biased region" description="Acidic residues" evidence="2">
    <location>
        <begin position="547"/>
        <end position="574"/>
    </location>
</feature>
<keyword evidence="1" id="KW-0547">Nucleotide-binding</keyword>
<keyword evidence="5" id="KW-1185">Reference proteome</keyword>
<dbReference type="InterPro" id="IPR027417">
    <property type="entry name" value="P-loop_NTPase"/>
</dbReference>
<accession>A0AAI8YRL3</accession>
<feature type="compositionally biased region" description="Low complexity" evidence="2">
    <location>
        <begin position="62"/>
        <end position="85"/>
    </location>
</feature>
<dbReference type="FunFam" id="3.40.50.300:FF:001827">
    <property type="entry name" value="Septin"/>
    <property type="match status" value="1"/>
</dbReference>
<dbReference type="GO" id="GO:0005525">
    <property type="term" value="F:GTP binding"/>
    <property type="evidence" value="ECO:0007669"/>
    <property type="project" value="UniProtKB-KW"/>
</dbReference>
<dbReference type="SUPFAM" id="SSF52540">
    <property type="entry name" value="P-loop containing nucleoside triphosphate hydrolases"/>
    <property type="match status" value="1"/>
</dbReference>
<proteinExistence type="inferred from homology"/>
<keyword evidence="1" id="KW-0342">GTP-binding</keyword>
<name>A0AAI8YRL3_9PEZI</name>
<feature type="compositionally biased region" description="Polar residues" evidence="2">
    <location>
        <begin position="314"/>
        <end position="335"/>
    </location>
</feature>
<feature type="compositionally biased region" description="Polar residues" evidence="2">
    <location>
        <begin position="762"/>
        <end position="771"/>
    </location>
</feature>
<dbReference type="InterPro" id="IPR030379">
    <property type="entry name" value="G_SEPTIN_dom"/>
</dbReference>
<dbReference type="Gene3D" id="3.40.50.300">
    <property type="entry name" value="P-loop containing nucleotide triphosphate hydrolases"/>
    <property type="match status" value="1"/>
</dbReference>
<reference evidence="4" key="1">
    <citation type="submission" date="2023-11" db="EMBL/GenBank/DDBJ databases">
        <authorList>
            <person name="Alioto T."/>
            <person name="Alioto T."/>
            <person name="Gomez Garrido J."/>
        </authorList>
    </citation>
    <scope>NUCLEOTIDE SEQUENCE</scope>
</reference>
<feature type="compositionally biased region" description="Basic and acidic residues" evidence="2">
    <location>
        <begin position="204"/>
        <end position="215"/>
    </location>
</feature>
<organism evidence="4 5">
    <name type="scientific">Lecanosticta acicola</name>
    <dbReference type="NCBI Taxonomy" id="111012"/>
    <lineage>
        <taxon>Eukaryota</taxon>
        <taxon>Fungi</taxon>
        <taxon>Dikarya</taxon>
        <taxon>Ascomycota</taxon>
        <taxon>Pezizomycotina</taxon>
        <taxon>Dothideomycetes</taxon>
        <taxon>Dothideomycetidae</taxon>
        <taxon>Mycosphaerellales</taxon>
        <taxon>Mycosphaerellaceae</taxon>
        <taxon>Lecanosticta</taxon>
    </lineage>
</organism>
<evidence type="ECO:0000313" key="5">
    <source>
        <dbReference type="Proteomes" id="UP001296104"/>
    </source>
</evidence>
<feature type="compositionally biased region" description="Low complexity" evidence="2">
    <location>
        <begin position="270"/>
        <end position="299"/>
    </location>
</feature>